<name>A0A9P0IT84_APHGO</name>
<organism evidence="3 4">
    <name type="scientific">Aphis gossypii</name>
    <name type="common">Cotton aphid</name>
    <dbReference type="NCBI Taxonomy" id="80765"/>
    <lineage>
        <taxon>Eukaryota</taxon>
        <taxon>Metazoa</taxon>
        <taxon>Ecdysozoa</taxon>
        <taxon>Arthropoda</taxon>
        <taxon>Hexapoda</taxon>
        <taxon>Insecta</taxon>
        <taxon>Pterygota</taxon>
        <taxon>Neoptera</taxon>
        <taxon>Paraneoptera</taxon>
        <taxon>Hemiptera</taxon>
        <taxon>Sternorrhyncha</taxon>
        <taxon>Aphidomorpha</taxon>
        <taxon>Aphidoidea</taxon>
        <taxon>Aphididae</taxon>
        <taxon>Aphidini</taxon>
        <taxon>Aphis</taxon>
        <taxon>Aphis</taxon>
    </lineage>
</organism>
<evidence type="ECO:0000256" key="1">
    <source>
        <dbReference type="SAM" id="MobiDB-lite"/>
    </source>
</evidence>
<evidence type="ECO:0000313" key="4">
    <source>
        <dbReference type="Proteomes" id="UP001154329"/>
    </source>
</evidence>
<protein>
    <submittedName>
        <fullName evidence="3">Uncharacterized protein</fullName>
    </submittedName>
</protein>
<gene>
    <name evidence="3" type="ORF">APHIGO_LOCUS3593</name>
</gene>
<reference evidence="3" key="2">
    <citation type="submission" date="2022-10" db="EMBL/GenBank/DDBJ databases">
        <authorList>
            <consortium name="ENA_rothamsted_submissions"/>
            <consortium name="culmorum"/>
            <person name="King R."/>
        </authorList>
    </citation>
    <scope>NUCLEOTIDE SEQUENCE</scope>
</reference>
<feature type="compositionally biased region" description="Acidic residues" evidence="1">
    <location>
        <begin position="1"/>
        <end position="10"/>
    </location>
</feature>
<keyword evidence="2" id="KW-0812">Transmembrane</keyword>
<keyword evidence="2" id="KW-0472">Membrane</keyword>
<feature type="compositionally biased region" description="Low complexity" evidence="1">
    <location>
        <begin position="11"/>
        <end position="20"/>
    </location>
</feature>
<evidence type="ECO:0000256" key="2">
    <source>
        <dbReference type="SAM" id="Phobius"/>
    </source>
</evidence>
<sequence>MIMDNDEDDNNNNNNNRGCDNIDYNNNNVATHNSDNGYVVTAISARQPPPAARPSPSLVFILYTHTASLFRTFATVPQRAPTVLRTSRLNSKSRFLFTLKTTVALSLFTIIKTTCNQIYYLFLFFIHYLLPTSLVIRST</sequence>
<evidence type="ECO:0000313" key="3">
    <source>
        <dbReference type="EMBL" id="CAH1716509.1"/>
    </source>
</evidence>
<dbReference type="AlphaFoldDB" id="A0A9P0IT84"/>
<reference evidence="3" key="1">
    <citation type="submission" date="2022-02" db="EMBL/GenBank/DDBJ databases">
        <authorList>
            <person name="King R."/>
        </authorList>
    </citation>
    <scope>NUCLEOTIDE SEQUENCE</scope>
</reference>
<keyword evidence="4" id="KW-1185">Reference proteome</keyword>
<feature type="transmembrane region" description="Helical" evidence="2">
    <location>
        <begin position="117"/>
        <end position="136"/>
    </location>
</feature>
<proteinExistence type="predicted"/>
<dbReference type="Proteomes" id="UP001154329">
    <property type="component" value="Chromosome 1"/>
</dbReference>
<dbReference type="EMBL" id="OU899034">
    <property type="protein sequence ID" value="CAH1716509.1"/>
    <property type="molecule type" value="Genomic_DNA"/>
</dbReference>
<feature type="region of interest" description="Disordered" evidence="1">
    <location>
        <begin position="1"/>
        <end position="20"/>
    </location>
</feature>
<keyword evidence="2" id="KW-1133">Transmembrane helix</keyword>
<accession>A0A9P0IT84</accession>